<comment type="caution">
    <text evidence="2">The sequence shown here is derived from an EMBL/GenBank/DDBJ whole genome shotgun (WGS) entry which is preliminary data.</text>
</comment>
<dbReference type="Proteomes" id="UP001275084">
    <property type="component" value="Unassembled WGS sequence"/>
</dbReference>
<organism evidence="2 3">
    <name type="scientific">Lasiosphaeria hispida</name>
    <dbReference type="NCBI Taxonomy" id="260671"/>
    <lineage>
        <taxon>Eukaryota</taxon>
        <taxon>Fungi</taxon>
        <taxon>Dikarya</taxon>
        <taxon>Ascomycota</taxon>
        <taxon>Pezizomycotina</taxon>
        <taxon>Sordariomycetes</taxon>
        <taxon>Sordariomycetidae</taxon>
        <taxon>Sordariales</taxon>
        <taxon>Lasiosphaeriaceae</taxon>
        <taxon>Lasiosphaeria</taxon>
    </lineage>
</organism>
<feature type="compositionally biased region" description="Gly residues" evidence="1">
    <location>
        <begin position="1"/>
        <end position="44"/>
    </location>
</feature>
<evidence type="ECO:0000313" key="3">
    <source>
        <dbReference type="Proteomes" id="UP001275084"/>
    </source>
</evidence>
<evidence type="ECO:0000256" key="1">
    <source>
        <dbReference type="SAM" id="MobiDB-lite"/>
    </source>
</evidence>
<reference evidence="2" key="2">
    <citation type="submission" date="2023-06" db="EMBL/GenBank/DDBJ databases">
        <authorList>
            <consortium name="Lawrence Berkeley National Laboratory"/>
            <person name="Haridas S."/>
            <person name="Hensen N."/>
            <person name="Bonometti L."/>
            <person name="Westerberg I."/>
            <person name="Brannstrom I.O."/>
            <person name="Guillou S."/>
            <person name="Cros-Aarteil S."/>
            <person name="Calhoun S."/>
            <person name="Kuo A."/>
            <person name="Mondo S."/>
            <person name="Pangilinan J."/>
            <person name="Riley R."/>
            <person name="Labutti K."/>
            <person name="Andreopoulos B."/>
            <person name="Lipzen A."/>
            <person name="Chen C."/>
            <person name="Yanf M."/>
            <person name="Daum C."/>
            <person name="Ng V."/>
            <person name="Clum A."/>
            <person name="Steindorff A."/>
            <person name="Ohm R."/>
            <person name="Martin F."/>
            <person name="Silar P."/>
            <person name="Natvig D."/>
            <person name="Lalanne C."/>
            <person name="Gautier V."/>
            <person name="Ament-Velasquez S.L."/>
            <person name="Kruys A."/>
            <person name="Hutchinson M.I."/>
            <person name="Powell A.J."/>
            <person name="Barry K."/>
            <person name="Miller A.N."/>
            <person name="Grigoriev I.V."/>
            <person name="Debuchy R."/>
            <person name="Gladieux P."/>
            <person name="Thoren M.H."/>
            <person name="Johannesson H."/>
        </authorList>
    </citation>
    <scope>NUCLEOTIDE SEQUENCE</scope>
    <source>
        <strain evidence="2">CBS 955.72</strain>
    </source>
</reference>
<keyword evidence="3" id="KW-1185">Reference proteome</keyword>
<proteinExistence type="predicted"/>
<protein>
    <submittedName>
        <fullName evidence="2">Uncharacterized protein</fullName>
    </submittedName>
</protein>
<accession>A0AAJ0HPA8</accession>
<evidence type="ECO:0000313" key="2">
    <source>
        <dbReference type="EMBL" id="KAK3358944.1"/>
    </source>
</evidence>
<reference evidence="2" key="1">
    <citation type="journal article" date="2023" name="Mol. Phylogenet. Evol.">
        <title>Genome-scale phylogeny and comparative genomics of the fungal order Sordariales.</title>
        <authorList>
            <person name="Hensen N."/>
            <person name="Bonometti L."/>
            <person name="Westerberg I."/>
            <person name="Brannstrom I.O."/>
            <person name="Guillou S."/>
            <person name="Cros-Aarteil S."/>
            <person name="Calhoun S."/>
            <person name="Haridas S."/>
            <person name="Kuo A."/>
            <person name="Mondo S."/>
            <person name="Pangilinan J."/>
            <person name="Riley R."/>
            <person name="LaButti K."/>
            <person name="Andreopoulos B."/>
            <person name="Lipzen A."/>
            <person name="Chen C."/>
            <person name="Yan M."/>
            <person name="Daum C."/>
            <person name="Ng V."/>
            <person name="Clum A."/>
            <person name="Steindorff A."/>
            <person name="Ohm R.A."/>
            <person name="Martin F."/>
            <person name="Silar P."/>
            <person name="Natvig D.O."/>
            <person name="Lalanne C."/>
            <person name="Gautier V."/>
            <person name="Ament-Velasquez S.L."/>
            <person name="Kruys A."/>
            <person name="Hutchinson M.I."/>
            <person name="Powell A.J."/>
            <person name="Barry K."/>
            <person name="Miller A.N."/>
            <person name="Grigoriev I.V."/>
            <person name="Debuchy R."/>
            <person name="Gladieux P."/>
            <person name="Hiltunen Thoren M."/>
            <person name="Johannesson H."/>
        </authorList>
    </citation>
    <scope>NUCLEOTIDE SEQUENCE</scope>
    <source>
        <strain evidence="2">CBS 955.72</strain>
    </source>
</reference>
<dbReference type="EMBL" id="JAUIQD010000002">
    <property type="protein sequence ID" value="KAK3358944.1"/>
    <property type="molecule type" value="Genomic_DNA"/>
</dbReference>
<name>A0AAJ0HPA8_9PEZI</name>
<gene>
    <name evidence="2" type="ORF">B0T25DRAFT_80638</name>
</gene>
<dbReference type="AlphaFoldDB" id="A0AAJ0HPA8"/>
<sequence>MARGGRGGNRGDNNGGNNNGGNGSWGNNSGGNGNRGGNNGGNGNRGNNNGGSTSRGGGYKGKKHDGRGNNSNNNNQNQYQSQNSGPRFVEGIHTKDLERSDQTSVHQQLLALSDAKLGHYKVNHQAFHAGFTQDGSGHTTQLGLWDLLDHHAQPPLGFCEFLHEAGIKHDVDGDTIFADCPEVCDCLTGNYRIPECFLRAFFYLICSSNYRRGKLAELQPRTGNRN</sequence>
<feature type="region of interest" description="Disordered" evidence="1">
    <location>
        <begin position="1"/>
        <end position="87"/>
    </location>
</feature>
<feature type="compositionally biased region" description="Low complexity" evidence="1">
    <location>
        <begin position="69"/>
        <end position="84"/>
    </location>
</feature>